<evidence type="ECO:0000313" key="14">
    <source>
        <dbReference type="EMBL" id="ATC63547.1"/>
    </source>
</evidence>
<evidence type="ECO:0000259" key="13">
    <source>
        <dbReference type="PROSITE" id="PS50110"/>
    </source>
</evidence>
<dbReference type="Gene3D" id="2.130.10.10">
    <property type="entry name" value="YVTN repeat-like/Quinoprotein amine dehydrogenase"/>
    <property type="match status" value="2"/>
</dbReference>
<evidence type="ECO:0000256" key="6">
    <source>
        <dbReference type="ARBA" id="ARBA00022777"/>
    </source>
</evidence>
<dbReference type="SMART" id="SM00387">
    <property type="entry name" value="HATPase_c"/>
    <property type="match status" value="1"/>
</dbReference>
<dbReference type="InterPro" id="IPR036097">
    <property type="entry name" value="HisK_dim/P_sf"/>
</dbReference>
<name>A0A290Q5J0_9BACT</name>
<dbReference type="EC" id="2.7.13.3" evidence="2"/>
<dbReference type="CDD" id="cd17546">
    <property type="entry name" value="REC_hyHK_CKI1_RcsC-like"/>
    <property type="match status" value="1"/>
</dbReference>
<evidence type="ECO:0000256" key="4">
    <source>
        <dbReference type="ARBA" id="ARBA00022679"/>
    </source>
</evidence>
<dbReference type="InterPro" id="IPR011006">
    <property type="entry name" value="CheY-like_superfamily"/>
</dbReference>
<evidence type="ECO:0000259" key="12">
    <source>
        <dbReference type="PROSITE" id="PS50109"/>
    </source>
</evidence>
<accession>A0A290Q5J0</accession>
<dbReference type="PANTHER" id="PTHR45339">
    <property type="entry name" value="HYBRID SIGNAL TRANSDUCTION HISTIDINE KINASE J"/>
    <property type="match status" value="1"/>
</dbReference>
<keyword evidence="7" id="KW-0067">ATP-binding</keyword>
<feature type="domain" description="Histidine kinase" evidence="12">
    <location>
        <begin position="830"/>
        <end position="1051"/>
    </location>
</feature>
<keyword evidence="15" id="KW-1185">Reference proteome</keyword>
<dbReference type="InterPro" id="IPR013783">
    <property type="entry name" value="Ig-like_fold"/>
</dbReference>
<keyword evidence="4" id="KW-0808">Transferase</keyword>
<protein>
    <recommendedName>
        <fullName evidence="10">Sensory/regulatory protein RpfC</fullName>
        <ecNumber evidence="2">2.7.13.3</ecNumber>
    </recommendedName>
</protein>
<dbReference type="InterPro" id="IPR004358">
    <property type="entry name" value="Sig_transdc_His_kin-like_C"/>
</dbReference>
<dbReference type="SMART" id="SM00448">
    <property type="entry name" value="REC"/>
    <property type="match status" value="2"/>
</dbReference>
<dbReference type="InterPro" id="IPR003661">
    <property type="entry name" value="HisK_dim/P_dom"/>
</dbReference>
<dbReference type="GO" id="GO:0005524">
    <property type="term" value="F:ATP binding"/>
    <property type="evidence" value="ECO:0007669"/>
    <property type="project" value="UniProtKB-KW"/>
</dbReference>
<dbReference type="OrthoDB" id="9809670at2"/>
<evidence type="ECO:0000256" key="8">
    <source>
        <dbReference type="ARBA" id="ARBA00023012"/>
    </source>
</evidence>
<dbReference type="GO" id="GO:0000155">
    <property type="term" value="F:phosphorelay sensor kinase activity"/>
    <property type="evidence" value="ECO:0007669"/>
    <property type="project" value="InterPro"/>
</dbReference>
<dbReference type="Gene3D" id="3.40.50.2300">
    <property type="match status" value="2"/>
</dbReference>
<dbReference type="Proteomes" id="UP000217265">
    <property type="component" value="Chromosome"/>
</dbReference>
<dbReference type="InterPro" id="IPR011123">
    <property type="entry name" value="Y_Y_Y"/>
</dbReference>
<evidence type="ECO:0000256" key="2">
    <source>
        <dbReference type="ARBA" id="ARBA00012438"/>
    </source>
</evidence>
<evidence type="ECO:0000256" key="10">
    <source>
        <dbReference type="ARBA" id="ARBA00068150"/>
    </source>
</evidence>
<evidence type="ECO:0000256" key="1">
    <source>
        <dbReference type="ARBA" id="ARBA00000085"/>
    </source>
</evidence>
<proteinExistence type="predicted"/>
<dbReference type="FunFam" id="3.30.565.10:FF:000010">
    <property type="entry name" value="Sensor histidine kinase RcsC"/>
    <property type="match status" value="1"/>
</dbReference>
<dbReference type="Pfam" id="PF07494">
    <property type="entry name" value="Reg_prop"/>
    <property type="match status" value="1"/>
</dbReference>
<dbReference type="CDD" id="cd00082">
    <property type="entry name" value="HisKA"/>
    <property type="match status" value="1"/>
</dbReference>
<dbReference type="InterPro" id="IPR011110">
    <property type="entry name" value="Reg_prop"/>
</dbReference>
<dbReference type="Pfam" id="PF00512">
    <property type="entry name" value="HisKA"/>
    <property type="match status" value="1"/>
</dbReference>
<evidence type="ECO:0000256" key="11">
    <source>
        <dbReference type="PROSITE-ProRule" id="PRU00169"/>
    </source>
</evidence>
<keyword evidence="3 11" id="KW-0597">Phosphoprotein</keyword>
<dbReference type="SUPFAM" id="SSF55874">
    <property type="entry name" value="ATPase domain of HSP90 chaperone/DNA topoisomerase II/histidine kinase"/>
    <property type="match status" value="1"/>
</dbReference>
<feature type="modified residue" description="4-aspartylphosphate" evidence="11">
    <location>
        <position position="1111"/>
    </location>
</feature>
<reference evidence="14 15" key="1">
    <citation type="submission" date="2017-09" db="EMBL/GenBank/DDBJ databases">
        <title>Complete genome sequence of Verrucomicrobial strain HZ-65, isolated from freshwater.</title>
        <authorList>
            <person name="Choi A."/>
        </authorList>
    </citation>
    <scope>NUCLEOTIDE SEQUENCE [LARGE SCALE GENOMIC DNA]</scope>
    <source>
        <strain evidence="14 15">HZ-65</strain>
    </source>
</reference>
<dbReference type="EMBL" id="CP023344">
    <property type="protein sequence ID" value="ATC63547.1"/>
    <property type="molecule type" value="Genomic_DNA"/>
</dbReference>
<dbReference type="PROSITE" id="PS50110">
    <property type="entry name" value="RESPONSE_REGULATORY"/>
    <property type="match status" value="2"/>
</dbReference>
<dbReference type="Gene3D" id="2.60.40.10">
    <property type="entry name" value="Immunoglobulins"/>
    <property type="match status" value="1"/>
</dbReference>
<dbReference type="CDD" id="cd16922">
    <property type="entry name" value="HATPase_EvgS-ArcB-TorS-like"/>
    <property type="match status" value="1"/>
</dbReference>
<dbReference type="SUPFAM" id="SSF52172">
    <property type="entry name" value="CheY-like"/>
    <property type="match status" value="2"/>
</dbReference>
<dbReference type="Gene3D" id="3.30.565.10">
    <property type="entry name" value="Histidine kinase-like ATPase, C-terminal domain"/>
    <property type="match status" value="1"/>
</dbReference>
<dbReference type="KEGG" id="vbh:CMV30_06020"/>
<dbReference type="Pfam" id="PF07495">
    <property type="entry name" value="Y_Y_Y"/>
    <property type="match status" value="1"/>
</dbReference>
<feature type="domain" description="Response regulatory" evidence="13">
    <location>
        <begin position="1198"/>
        <end position="1316"/>
    </location>
</feature>
<dbReference type="PANTHER" id="PTHR45339:SF5">
    <property type="entry name" value="HISTIDINE KINASE"/>
    <property type="match status" value="1"/>
</dbReference>
<keyword evidence="5" id="KW-0547">Nucleotide-binding</keyword>
<dbReference type="InterPro" id="IPR036890">
    <property type="entry name" value="HATPase_C_sf"/>
</dbReference>
<dbReference type="PRINTS" id="PR00344">
    <property type="entry name" value="BCTRLSENSOR"/>
</dbReference>
<gene>
    <name evidence="14" type="ORF">CMV30_06020</name>
</gene>
<dbReference type="Pfam" id="PF00072">
    <property type="entry name" value="Response_reg"/>
    <property type="match status" value="1"/>
</dbReference>
<comment type="catalytic activity">
    <reaction evidence="1">
        <text>ATP + protein L-histidine = ADP + protein N-phospho-L-histidine.</text>
        <dbReference type="EC" id="2.7.13.3"/>
    </reaction>
</comment>
<evidence type="ECO:0000256" key="9">
    <source>
        <dbReference type="ARBA" id="ARBA00064003"/>
    </source>
</evidence>
<feature type="domain" description="Response regulatory" evidence="13">
    <location>
        <begin position="1069"/>
        <end position="1176"/>
    </location>
</feature>
<dbReference type="Pfam" id="PF02518">
    <property type="entry name" value="HATPase_c"/>
    <property type="match status" value="1"/>
</dbReference>
<evidence type="ECO:0000256" key="7">
    <source>
        <dbReference type="ARBA" id="ARBA00022840"/>
    </source>
</evidence>
<sequence>MCRCWQVLPPRLPHRFSLSVRLLAGLGLLLGAVGVVSGLDPSRAPSHYRYDEWTTHHGIPYAAVRAVSQTAEGYLWLSARGGLARFDGVTFTAYTHANVPLLPEDEVAYCTYEDVDGMLWIGTPNGVVWNRRGEWMRPESLKALEGQNVTWIARDGERGLVLSTSNKIFRYRGGKLEEVAAPKGVKLSSINMVVPERNGDGIVVMGTPSMMVKDGEAMVFRYQGSGAVIGEMRAVVQNADGSWWLGAPSGLYRFDGEKFRRVPSLGGVPVNTVRSLQIDRDGNLWIGTPNGLLRYANGKLEPVVVRGVETLSHVLAITEDREGNLWCGTDSGLVRLGDVKVMNYTRREGLEANSVLSVEAMRDGSWWAGTWGGGLTHFTDGSGRTLHQADGLKEEGVIALHEGRDGALWIGYYGQGVSRLKDGAFTHFGKDEGIDTRVRTIATDAKGDVWLLSARNGLQRLKDGRFETVVMPEVTLPGAMMIDRRGRVWVGWAGGLGWYDPSDDKWTGFHKETPAKNNVTRILEAADGTVWVFRDGLQIQRVRGDGVETFTMPTSVGILTYSAIEHGGAFWVGYRNGVVRIPMTEFEAVSAGKKAALEFTLYNEQDGMRSPAPNSASSHAVALAGDGNLLFATSKGVAIIHPERIRANALAPRVVIERVVADKIERRGEELKAIPAGRGELAFHFTALSLTNSSENRFKYRLSGVDKEWVDAGGRREAFYGGLGPGPRRFEVIGTNNDGVWSLEPAVCEVYLEPHFTETWWFWPLTGAGICAGFAGFFIWRTRRMRAIHAELARLVDERTRDLSQAKDAAEKAKDVAEAASRAKSDFVANMSHEIRTPMNGVIGMTELALGLAKDKEQADYLRTVIASGEALMTVINDILDFSKIESGKLTLDPVEFDLVECLEGAADTVAIRAARKGLELVCVSDPALHGRLRGDASRLRQVIINLLGNALKFTESGEVVLRAEMIADDGRECVVRVSVEDTGIGIPKNRLAAIFDPFEQADSSMSRRFGGTGLGLTICRRLVALMGAQIAVESEPGKGSRFYFSLKLERIVTGRAGRALPEAVRGRTALVAGTAGTVRSELAAQLNHRGIGAVGADEPQGEPVDLLFIDVSHPGVDAASEVRRARALVSAARVVALTATDHALDARTLAEIGADFGLRKPVTSARLDECLRDLFLAPAEAVEAEKTSRTSARRTLRVLVAEDNTVNQVVASTLLRKMGHAVELASHGEEAVSKYRDGRYDIVLMDVQMPGMDGMEATQHIREIEVERRARVPVVALTAHAVKGYSEQCVAAGMDGYLTKPLRPPELAAMLVKFFPDAA</sequence>
<evidence type="ECO:0000256" key="5">
    <source>
        <dbReference type="ARBA" id="ARBA00022741"/>
    </source>
</evidence>
<dbReference type="SUPFAM" id="SSF63829">
    <property type="entry name" value="Calcium-dependent phosphotriesterase"/>
    <property type="match status" value="3"/>
</dbReference>
<keyword evidence="8" id="KW-0902">Two-component regulatory system</keyword>
<organism evidence="14 15">
    <name type="scientific">Nibricoccus aquaticus</name>
    <dbReference type="NCBI Taxonomy" id="2576891"/>
    <lineage>
        <taxon>Bacteria</taxon>
        <taxon>Pseudomonadati</taxon>
        <taxon>Verrucomicrobiota</taxon>
        <taxon>Opitutia</taxon>
        <taxon>Opitutales</taxon>
        <taxon>Opitutaceae</taxon>
        <taxon>Nibricoccus</taxon>
    </lineage>
</organism>
<dbReference type="Gene3D" id="1.10.287.130">
    <property type="match status" value="1"/>
</dbReference>
<dbReference type="InterPro" id="IPR001789">
    <property type="entry name" value="Sig_transdc_resp-reg_receiver"/>
</dbReference>
<dbReference type="InterPro" id="IPR005467">
    <property type="entry name" value="His_kinase_dom"/>
</dbReference>
<evidence type="ECO:0000313" key="15">
    <source>
        <dbReference type="Proteomes" id="UP000217265"/>
    </source>
</evidence>
<dbReference type="InterPro" id="IPR003594">
    <property type="entry name" value="HATPase_dom"/>
</dbReference>
<dbReference type="RefSeq" id="WP_096055179.1">
    <property type="nucleotide sequence ID" value="NZ_CP023344.1"/>
</dbReference>
<evidence type="ECO:0000256" key="3">
    <source>
        <dbReference type="ARBA" id="ARBA00022553"/>
    </source>
</evidence>
<keyword evidence="6" id="KW-0418">Kinase</keyword>
<dbReference type="SUPFAM" id="SSF47384">
    <property type="entry name" value="Homodimeric domain of signal transducing histidine kinase"/>
    <property type="match status" value="1"/>
</dbReference>
<feature type="modified residue" description="4-aspartylphosphate" evidence="11">
    <location>
        <position position="1247"/>
    </location>
</feature>
<dbReference type="FunFam" id="1.10.287.130:FF:000002">
    <property type="entry name" value="Two-component osmosensing histidine kinase"/>
    <property type="match status" value="1"/>
</dbReference>
<comment type="subunit">
    <text evidence="9">At low DSF concentrations, interacts with RpfF.</text>
</comment>
<dbReference type="SMART" id="SM00388">
    <property type="entry name" value="HisKA"/>
    <property type="match status" value="1"/>
</dbReference>
<dbReference type="PROSITE" id="PS50109">
    <property type="entry name" value="HIS_KIN"/>
    <property type="match status" value="1"/>
</dbReference>
<dbReference type="InterPro" id="IPR015943">
    <property type="entry name" value="WD40/YVTN_repeat-like_dom_sf"/>
</dbReference>